<keyword evidence="2" id="KW-1185">Reference proteome</keyword>
<name>A0A3M7QP21_BRAPC</name>
<organism evidence="1 2">
    <name type="scientific">Brachionus plicatilis</name>
    <name type="common">Marine rotifer</name>
    <name type="synonym">Brachionus muelleri</name>
    <dbReference type="NCBI Taxonomy" id="10195"/>
    <lineage>
        <taxon>Eukaryota</taxon>
        <taxon>Metazoa</taxon>
        <taxon>Spiralia</taxon>
        <taxon>Gnathifera</taxon>
        <taxon>Rotifera</taxon>
        <taxon>Eurotatoria</taxon>
        <taxon>Monogononta</taxon>
        <taxon>Pseudotrocha</taxon>
        <taxon>Ploima</taxon>
        <taxon>Brachionidae</taxon>
        <taxon>Brachionus</taxon>
    </lineage>
</organism>
<dbReference type="AlphaFoldDB" id="A0A3M7QP21"/>
<reference evidence="1 2" key="1">
    <citation type="journal article" date="2018" name="Sci. Rep.">
        <title>Genomic signatures of local adaptation to the degree of environmental predictability in rotifers.</title>
        <authorList>
            <person name="Franch-Gras L."/>
            <person name="Hahn C."/>
            <person name="Garcia-Roger E.M."/>
            <person name="Carmona M.J."/>
            <person name="Serra M."/>
            <person name="Gomez A."/>
        </authorList>
    </citation>
    <scope>NUCLEOTIDE SEQUENCE [LARGE SCALE GENOMIC DNA]</scope>
    <source>
        <strain evidence="1">HYR1</strain>
    </source>
</reference>
<comment type="caution">
    <text evidence="1">The sequence shown here is derived from an EMBL/GenBank/DDBJ whole genome shotgun (WGS) entry which is preliminary data.</text>
</comment>
<evidence type="ECO:0000313" key="1">
    <source>
        <dbReference type="EMBL" id="RNA13092.1"/>
    </source>
</evidence>
<dbReference type="EMBL" id="REGN01005510">
    <property type="protein sequence ID" value="RNA13092.1"/>
    <property type="molecule type" value="Genomic_DNA"/>
</dbReference>
<protein>
    <submittedName>
        <fullName evidence="1">Uncharacterized protein</fullName>
    </submittedName>
</protein>
<proteinExistence type="predicted"/>
<dbReference type="Proteomes" id="UP000276133">
    <property type="component" value="Unassembled WGS sequence"/>
</dbReference>
<evidence type="ECO:0000313" key="2">
    <source>
        <dbReference type="Proteomes" id="UP000276133"/>
    </source>
</evidence>
<accession>A0A3M7QP21</accession>
<gene>
    <name evidence="1" type="ORF">BpHYR1_020517</name>
</gene>
<sequence length="68" mass="7380">MDVVEAVIISKLSVVEPNDFVVMEPWRLSGFDPTIVLSLSWSVSWPLSALTSELSAKSNLVSDSSISL</sequence>